<dbReference type="PROSITE" id="PS50109">
    <property type="entry name" value="HIS_KIN"/>
    <property type="match status" value="1"/>
</dbReference>
<keyword evidence="14" id="KW-1185">Reference proteome</keyword>
<keyword evidence="7" id="KW-0418">Kinase</keyword>
<evidence type="ECO:0000256" key="9">
    <source>
        <dbReference type="ARBA" id="ARBA00023012"/>
    </source>
</evidence>
<dbReference type="InterPro" id="IPR036890">
    <property type="entry name" value="HATPase_C_sf"/>
</dbReference>
<dbReference type="Proteomes" id="UP000033448">
    <property type="component" value="Unassembled WGS sequence"/>
</dbReference>
<dbReference type="PANTHER" id="PTHR43547">
    <property type="entry name" value="TWO-COMPONENT HISTIDINE KINASE"/>
    <property type="match status" value="1"/>
</dbReference>
<dbReference type="PATRIC" id="fig|582680.7.peg.3179"/>
<dbReference type="GO" id="GO:0005886">
    <property type="term" value="C:plasma membrane"/>
    <property type="evidence" value="ECO:0007669"/>
    <property type="project" value="UniProtKB-SubCell"/>
</dbReference>
<evidence type="ECO:0000256" key="6">
    <source>
        <dbReference type="ARBA" id="ARBA00022692"/>
    </source>
</evidence>
<dbReference type="InterPro" id="IPR029151">
    <property type="entry name" value="Sensor-like_sf"/>
</dbReference>
<comment type="caution">
    <text evidence="13">The sequence shown here is derived from an EMBL/GenBank/DDBJ whole genome shotgun (WGS) entry which is preliminary data.</text>
</comment>
<dbReference type="GO" id="GO:0000155">
    <property type="term" value="F:phosphorelay sensor kinase activity"/>
    <property type="evidence" value="ECO:0007669"/>
    <property type="project" value="TreeGrafter"/>
</dbReference>
<protein>
    <recommendedName>
        <fullName evidence="3">histidine kinase</fullName>
        <ecNumber evidence="3">2.7.13.3</ecNumber>
    </recommendedName>
</protein>
<keyword evidence="10 11" id="KW-0472">Membrane</keyword>
<proteinExistence type="predicted"/>
<evidence type="ECO:0000256" key="11">
    <source>
        <dbReference type="SAM" id="Phobius"/>
    </source>
</evidence>
<dbReference type="InterPro" id="IPR005467">
    <property type="entry name" value="His_kinase_dom"/>
</dbReference>
<evidence type="ECO:0000256" key="7">
    <source>
        <dbReference type="ARBA" id="ARBA00022777"/>
    </source>
</evidence>
<evidence type="ECO:0000259" key="12">
    <source>
        <dbReference type="PROSITE" id="PS50109"/>
    </source>
</evidence>
<evidence type="ECO:0000256" key="10">
    <source>
        <dbReference type="ARBA" id="ARBA00023136"/>
    </source>
</evidence>
<dbReference type="SUPFAM" id="SSF55874">
    <property type="entry name" value="ATPase domain of HSP90 chaperone/DNA topoisomerase II/histidine kinase"/>
    <property type="match status" value="1"/>
</dbReference>
<dbReference type="InterPro" id="IPR033463">
    <property type="entry name" value="sCache_3"/>
</dbReference>
<comment type="catalytic activity">
    <reaction evidence="1">
        <text>ATP + protein L-histidine = ADP + protein N-phospho-L-histidine.</text>
        <dbReference type="EC" id="2.7.13.3"/>
    </reaction>
</comment>
<dbReference type="SMART" id="SM00387">
    <property type="entry name" value="HATPase_c"/>
    <property type="match status" value="1"/>
</dbReference>
<dbReference type="Pfam" id="PF17203">
    <property type="entry name" value="sCache_3_2"/>
    <property type="match status" value="1"/>
</dbReference>
<sequence>MATTRRARVRSAASRVFALLIGSVLLIGAAIGVFLTWEAQTSARQEAEHVTAAIAHALSAAPLVRSAVTAGDRPAAEASLRAYVESARTGAGLDFITVMDRDGVRLTHPDPAQVGGHYLGTIPADGRTLTEQYTGTLGPSVRTISPVHDAGGAVVGWVSAGVTVESLAGALLRRLPVIVLLTLAVVALGAVGAVLARLATRRITGDLNARDVRDAVAGFESVRTLGEALRAQTHEHGNRLHTALALLELDRKDEAIALLSDSSVQSQSVIDQMTLRDGDPTVAALLLGKASQAKERRVHWQVVVDPTAPRADLDPVDAVAVVGNLIDNALDAAGQDATDDAGRWVRVEIAPAEGGEVAITVSDSGPGIPADLGDRVFEHGVSTKPSDRAGRGVGLALVRDVVQAAGGSITVTNDPTTFRVTLPAAPAKARRR</sequence>
<organism evidence="13 14">
    <name type="scientific">Microbacterium azadirachtae</name>
    <dbReference type="NCBI Taxonomy" id="582680"/>
    <lineage>
        <taxon>Bacteria</taxon>
        <taxon>Bacillati</taxon>
        <taxon>Actinomycetota</taxon>
        <taxon>Actinomycetes</taxon>
        <taxon>Micrococcales</taxon>
        <taxon>Microbacteriaceae</taxon>
        <taxon>Microbacterium</taxon>
    </lineage>
</organism>
<dbReference type="SUPFAM" id="SSF103190">
    <property type="entry name" value="Sensory domain-like"/>
    <property type="match status" value="1"/>
</dbReference>
<dbReference type="InterPro" id="IPR003594">
    <property type="entry name" value="HATPase_dom"/>
</dbReference>
<comment type="subcellular location">
    <subcellularLocation>
        <location evidence="2">Cell membrane</location>
        <topology evidence="2">Multi-pass membrane protein</topology>
    </subcellularLocation>
</comment>
<evidence type="ECO:0000256" key="4">
    <source>
        <dbReference type="ARBA" id="ARBA00022475"/>
    </source>
</evidence>
<dbReference type="Gene3D" id="3.30.450.20">
    <property type="entry name" value="PAS domain"/>
    <property type="match status" value="1"/>
</dbReference>
<keyword evidence="5" id="KW-0597">Phosphoprotein</keyword>
<keyword evidence="8 11" id="KW-1133">Transmembrane helix</keyword>
<dbReference type="EC" id="2.7.13.3" evidence="3"/>
<evidence type="ECO:0000256" key="2">
    <source>
        <dbReference type="ARBA" id="ARBA00004651"/>
    </source>
</evidence>
<feature type="transmembrane region" description="Helical" evidence="11">
    <location>
        <begin position="175"/>
        <end position="196"/>
    </location>
</feature>
<keyword evidence="13" id="KW-0808">Transferase</keyword>
<keyword evidence="9" id="KW-0902">Two-component regulatory system</keyword>
<dbReference type="Gene3D" id="3.30.565.10">
    <property type="entry name" value="Histidine kinase-like ATPase, C-terminal domain"/>
    <property type="match status" value="1"/>
</dbReference>
<evidence type="ECO:0000256" key="1">
    <source>
        <dbReference type="ARBA" id="ARBA00000085"/>
    </source>
</evidence>
<dbReference type="AlphaFoldDB" id="A0A0F0KJM9"/>
<gene>
    <name evidence="13" type="primary">citS</name>
    <name evidence="13" type="ORF">RL72_03120</name>
</gene>
<evidence type="ECO:0000256" key="3">
    <source>
        <dbReference type="ARBA" id="ARBA00012438"/>
    </source>
</evidence>
<reference evidence="13 14" key="1">
    <citation type="submission" date="2015-02" db="EMBL/GenBank/DDBJ databases">
        <title>Draft genome sequences of ten Microbacterium spp. with emphasis on heavy metal contaminated environments.</title>
        <authorList>
            <person name="Corretto E."/>
        </authorList>
    </citation>
    <scope>NUCLEOTIDE SEQUENCE [LARGE SCALE GENOMIC DNA]</scope>
    <source>
        <strain evidence="13 14">DSM 23848</strain>
    </source>
</reference>
<dbReference type="EMBL" id="JYIT01000084">
    <property type="protein sequence ID" value="KJL19471.1"/>
    <property type="molecule type" value="Genomic_DNA"/>
</dbReference>
<evidence type="ECO:0000256" key="5">
    <source>
        <dbReference type="ARBA" id="ARBA00022553"/>
    </source>
</evidence>
<dbReference type="OrthoDB" id="9792686at2"/>
<feature type="transmembrane region" description="Helical" evidence="11">
    <location>
        <begin position="12"/>
        <end position="37"/>
    </location>
</feature>
<evidence type="ECO:0000256" key="8">
    <source>
        <dbReference type="ARBA" id="ARBA00022989"/>
    </source>
</evidence>
<evidence type="ECO:0000313" key="14">
    <source>
        <dbReference type="Proteomes" id="UP000033448"/>
    </source>
</evidence>
<dbReference type="Pfam" id="PF02518">
    <property type="entry name" value="HATPase_c"/>
    <property type="match status" value="1"/>
</dbReference>
<dbReference type="RefSeq" id="WP_045251777.1">
    <property type="nucleotide sequence ID" value="NZ_FNGQ01000001.1"/>
</dbReference>
<dbReference type="PANTHER" id="PTHR43547:SF10">
    <property type="entry name" value="SENSOR HISTIDINE KINASE DCUS"/>
    <property type="match status" value="1"/>
</dbReference>
<evidence type="ECO:0000313" key="13">
    <source>
        <dbReference type="EMBL" id="KJL19471.1"/>
    </source>
</evidence>
<feature type="domain" description="Histidine kinase" evidence="12">
    <location>
        <begin position="231"/>
        <end position="426"/>
    </location>
</feature>
<keyword evidence="6 11" id="KW-0812">Transmembrane</keyword>
<dbReference type="PRINTS" id="PR00344">
    <property type="entry name" value="BCTRLSENSOR"/>
</dbReference>
<name>A0A0F0KJM9_9MICO</name>
<dbReference type="InterPro" id="IPR004358">
    <property type="entry name" value="Sig_transdc_His_kin-like_C"/>
</dbReference>
<keyword evidence="4" id="KW-1003">Cell membrane</keyword>
<accession>A0A0F0KJM9</accession>